<feature type="transmembrane region" description="Helical" evidence="2">
    <location>
        <begin position="226"/>
        <end position="245"/>
    </location>
</feature>
<dbReference type="EMBL" id="CASHTH010002136">
    <property type="protein sequence ID" value="CAI8025254.1"/>
    <property type="molecule type" value="Genomic_DNA"/>
</dbReference>
<keyword evidence="4" id="KW-1185">Reference proteome</keyword>
<dbReference type="InterPro" id="IPR036259">
    <property type="entry name" value="MFS_trans_sf"/>
</dbReference>
<feature type="transmembrane region" description="Helical" evidence="2">
    <location>
        <begin position="527"/>
        <end position="551"/>
    </location>
</feature>
<proteinExistence type="predicted"/>
<feature type="transmembrane region" description="Helical" evidence="2">
    <location>
        <begin position="86"/>
        <end position="109"/>
    </location>
</feature>
<accession>A0AA35WLX9</accession>
<keyword evidence="2" id="KW-0472">Membrane</keyword>
<evidence type="ECO:0000256" key="1">
    <source>
        <dbReference type="SAM" id="MobiDB-lite"/>
    </source>
</evidence>
<feature type="transmembrane region" description="Helical" evidence="2">
    <location>
        <begin position="497"/>
        <end position="515"/>
    </location>
</feature>
<dbReference type="AlphaFoldDB" id="A0AA35WLX9"/>
<comment type="caution">
    <text evidence="3">The sequence shown here is derived from an EMBL/GenBank/DDBJ whole genome shotgun (WGS) entry which is preliminary data.</text>
</comment>
<feature type="region of interest" description="Disordered" evidence="1">
    <location>
        <begin position="559"/>
        <end position="584"/>
    </location>
</feature>
<feature type="transmembrane region" description="Helical" evidence="2">
    <location>
        <begin position="188"/>
        <end position="214"/>
    </location>
</feature>
<feature type="transmembrane region" description="Helical" evidence="2">
    <location>
        <begin position="147"/>
        <end position="167"/>
    </location>
</feature>
<feature type="transmembrane region" description="Helical" evidence="2">
    <location>
        <begin position="317"/>
        <end position="338"/>
    </location>
</feature>
<feature type="transmembrane region" description="Helical" evidence="2">
    <location>
        <begin position="116"/>
        <end position="135"/>
    </location>
</feature>
<organism evidence="3 4">
    <name type="scientific">Geodia barretti</name>
    <name type="common">Barrett's horny sponge</name>
    <dbReference type="NCBI Taxonomy" id="519541"/>
    <lineage>
        <taxon>Eukaryota</taxon>
        <taxon>Metazoa</taxon>
        <taxon>Porifera</taxon>
        <taxon>Demospongiae</taxon>
        <taxon>Heteroscleromorpha</taxon>
        <taxon>Tetractinellida</taxon>
        <taxon>Astrophorina</taxon>
        <taxon>Geodiidae</taxon>
        <taxon>Geodia</taxon>
    </lineage>
</organism>
<protein>
    <submittedName>
        <fullName evidence="3">Uncharacterized protein</fullName>
    </submittedName>
</protein>
<keyword evidence="2" id="KW-1133">Transmembrane helix</keyword>
<dbReference type="Proteomes" id="UP001174909">
    <property type="component" value="Unassembled WGS sequence"/>
</dbReference>
<dbReference type="SUPFAM" id="SSF103473">
    <property type="entry name" value="MFS general substrate transporter"/>
    <property type="match status" value="1"/>
</dbReference>
<evidence type="ECO:0000313" key="4">
    <source>
        <dbReference type="Proteomes" id="UP001174909"/>
    </source>
</evidence>
<evidence type="ECO:0000313" key="3">
    <source>
        <dbReference type="EMBL" id="CAI8025254.1"/>
    </source>
</evidence>
<sequence length="584" mass="65185">MKNWLALLPCAYLGKDRQEPDYVKAKRDVLRLKFNWLFLVLASTARAINYTCVIPTNHQFIINPTTKTLNITNENIEPGLEQSETFYSLTYVVLFSTYTIAAIGTGLLFNHVPTWYLFMFSTLSHTLGYLLYALATNGWMMILARGLAGVQLAASTSLVFAYCSVSFEKYTENLKILGKYEKKEAERVKGYIFSLFVVGNMLGCAIGIGFTVILTQFPNTPQFRPPAWFSVAAGVALLLLQFLLFHGESTWHCSRGHSKKTLSIKGHWSKKNATFCQVFVPLYVIFVGGVKGVRCILPEGLVNPILSDSFGFSDEKTSLFLLIMVFSAPIGTTLLYTLQYFKVNGYCLTVVGLTCAITSLLIMTDWQAIGSNPCTEHSLFHHPQLADQYRLELAESNISESGMVSVQSLQVVEGEVYQMAVNRCESAGEHCHWIPNSLVTGKHCSDCQPICRSPRHTLNFVQFTVGFFFLSTASLMYIGVFILVANSVTKQLQGISAGVTTALMGVARGVVPLIMDVVYEHVQKQTYLVMLIQVGLFLPLLIGLLLLYPWLAGSRKLDYSKENQDKQKEEEEETTGLMTENAEQ</sequence>
<dbReference type="Gene3D" id="1.20.1250.20">
    <property type="entry name" value="MFS general substrate transporter like domains"/>
    <property type="match status" value="1"/>
</dbReference>
<feature type="transmembrane region" description="Helical" evidence="2">
    <location>
        <begin position="345"/>
        <end position="363"/>
    </location>
</feature>
<feature type="transmembrane region" description="Helical" evidence="2">
    <location>
        <begin position="463"/>
        <end position="485"/>
    </location>
</feature>
<feature type="transmembrane region" description="Helical" evidence="2">
    <location>
        <begin position="275"/>
        <end position="297"/>
    </location>
</feature>
<evidence type="ECO:0000256" key="2">
    <source>
        <dbReference type="SAM" id="Phobius"/>
    </source>
</evidence>
<name>A0AA35WLX9_GEOBA</name>
<keyword evidence="2" id="KW-0812">Transmembrane</keyword>
<gene>
    <name evidence="3" type="ORF">GBAR_LOCUS14607</name>
</gene>
<feature type="compositionally biased region" description="Basic and acidic residues" evidence="1">
    <location>
        <begin position="559"/>
        <end position="569"/>
    </location>
</feature>
<reference evidence="3" key="1">
    <citation type="submission" date="2023-03" db="EMBL/GenBank/DDBJ databases">
        <authorList>
            <person name="Steffen K."/>
            <person name="Cardenas P."/>
        </authorList>
    </citation>
    <scope>NUCLEOTIDE SEQUENCE</scope>
</reference>